<gene>
    <name evidence="1" type="ORF">H9865_02890</name>
</gene>
<accession>A0A9D1V2S0</accession>
<dbReference type="EMBL" id="DXFW01000008">
    <property type="protein sequence ID" value="HIX05046.1"/>
    <property type="molecule type" value="Genomic_DNA"/>
</dbReference>
<organism evidence="1 2">
    <name type="scientific">Candidatus Allofournierella pullicola</name>
    <dbReference type="NCBI Taxonomy" id="2838596"/>
    <lineage>
        <taxon>Bacteria</taxon>
        <taxon>Bacillati</taxon>
        <taxon>Bacillota</taxon>
        <taxon>Clostridia</taxon>
        <taxon>Eubacteriales</taxon>
        <taxon>Oscillospiraceae</taxon>
        <taxon>Allofournierella</taxon>
    </lineage>
</organism>
<evidence type="ECO:0000313" key="1">
    <source>
        <dbReference type="EMBL" id="HIX05046.1"/>
    </source>
</evidence>
<comment type="caution">
    <text evidence="1">The sequence shown here is derived from an EMBL/GenBank/DDBJ whole genome shotgun (WGS) entry which is preliminary data.</text>
</comment>
<proteinExistence type="predicted"/>
<reference evidence="1" key="1">
    <citation type="journal article" date="2021" name="PeerJ">
        <title>Extensive microbial diversity within the chicken gut microbiome revealed by metagenomics and culture.</title>
        <authorList>
            <person name="Gilroy R."/>
            <person name="Ravi A."/>
            <person name="Getino M."/>
            <person name="Pursley I."/>
            <person name="Horton D.L."/>
            <person name="Alikhan N.F."/>
            <person name="Baker D."/>
            <person name="Gharbi K."/>
            <person name="Hall N."/>
            <person name="Watson M."/>
            <person name="Adriaenssens E.M."/>
            <person name="Foster-Nyarko E."/>
            <person name="Jarju S."/>
            <person name="Secka A."/>
            <person name="Antonio M."/>
            <person name="Oren A."/>
            <person name="Chaudhuri R.R."/>
            <person name="La Ragione R."/>
            <person name="Hildebrand F."/>
            <person name="Pallen M.J."/>
        </authorList>
    </citation>
    <scope>NUCLEOTIDE SEQUENCE</scope>
    <source>
        <strain evidence="1">2239</strain>
    </source>
</reference>
<name>A0A9D1V2S0_9FIRM</name>
<dbReference type="AlphaFoldDB" id="A0A9D1V2S0"/>
<evidence type="ECO:0000313" key="2">
    <source>
        <dbReference type="Proteomes" id="UP000824193"/>
    </source>
</evidence>
<dbReference type="Proteomes" id="UP000824193">
    <property type="component" value="Unassembled WGS sequence"/>
</dbReference>
<protein>
    <submittedName>
        <fullName evidence="1">YbjN domain-containing protein</fullName>
    </submittedName>
</protein>
<sequence length="175" mass="20132">MFFFKKEDPPPPRREYFGTGQTTRQRVFRMVADRLEALGYQCSKNPEEFFLFFPVERAAGRYDIIWRVTDKHVTVVTLSPFTVSGCPREDVVLLCSLANARLLNGTFYADPEGDRVMVSVTQRVFSTLQFGEKTIDYLLETLLARLDCRYMRSLESLCKGYTTLAQELDKLNGEG</sequence>
<reference evidence="1" key="2">
    <citation type="submission" date="2021-04" db="EMBL/GenBank/DDBJ databases">
        <authorList>
            <person name="Gilroy R."/>
        </authorList>
    </citation>
    <scope>NUCLEOTIDE SEQUENCE</scope>
    <source>
        <strain evidence="1">2239</strain>
    </source>
</reference>